<sequence length="141" mass="14827">MHCPYTFSRLKPLGEGVSAIITITAWPSVLLTLLSALVAALLSGSHGISMVEGGIAVLIPNAVFAGLAFRHGGAGNARNIVRSFYLGEALKLVLMATLLVAIFLTSESLKPGALFAGMLVMMVACGVTATRLKTRLPTRRF</sequence>
<evidence type="ECO:0000313" key="8">
    <source>
        <dbReference type="Proteomes" id="UP000388235"/>
    </source>
</evidence>
<feature type="transmembrane region" description="Helical" evidence="6">
    <location>
        <begin position="48"/>
        <end position="69"/>
    </location>
</feature>
<protein>
    <recommendedName>
        <fullName evidence="9">ATP synthase protein I</fullName>
    </recommendedName>
</protein>
<keyword evidence="3 6" id="KW-0812">Transmembrane</keyword>
<dbReference type="Proteomes" id="UP000388235">
    <property type="component" value="Chromosome"/>
</dbReference>
<dbReference type="AlphaFoldDB" id="A0A5Q2QAQ5"/>
<dbReference type="InterPro" id="IPR005598">
    <property type="entry name" value="ATP_synth_I"/>
</dbReference>
<dbReference type="Pfam" id="PF03899">
    <property type="entry name" value="ATP-synt_I"/>
    <property type="match status" value="1"/>
</dbReference>
<dbReference type="OrthoDB" id="5702716at2"/>
<evidence type="ECO:0000256" key="3">
    <source>
        <dbReference type="ARBA" id="ARBA00022692"/>
    </source>
</evidence>
<feature type="transmembrane region" description="Helical" evidence="6">
    <location>
        <begin position="20"/>
        <end position="42"/>
    </location>
</feature>
<keyword evidence="2" id="KW-1003">Cell membrane</keyword>
<proteinExistence type="predicted"/>
<keyword evidence="8" id="KW-1185">Reference proteome</keyword>
<keyword evidence="5 6" id="KW-0472">Membrane</keyword>
<dbReference type="KEGG" id="llp:GH975_00615"/>
<name>A0A5Q2QAQ5_9GAMM</name>
<evidence type="ECO:0008006" key="9">
    <source>
        <dbReference type="Google" id="ProtNLM"/>
    </source>
</evidence>
<organism evidence="7 8">
    <name type="scientific">Litorivicinus lipolyticus</name>
    <dbReference type="NCBI Taxonomy" id="418701"/>
    <lineage>
        <taxon>Bacteria</taxon>
        <taxon>Pseudomonadati</taxon>
        <taxon>Pseudomonadota</taxon>
        <taxon>Gammaproteobacteria</taxon>
        <taxon>Oceanospirillales</taxon>
        <taxon>Litorivicinaceae</taxon>
        <taxon>Litorivicinus</taxon>
    </lineage>
</organism>
<evidence type="ECO:0000256" key="4">
    <source>
        <dbReference type="ARBA" id="ARBA00022989"/>
    </source>
</evidence>
<evidence type="ECO:0000313" key="7">
    <source>
        <dbReference type="EMBL" id="QGG79136.1"/>
    </source>
</evidence>
<feature type="transmembrane region" description="Helical" evidence="6">
    <location>
        <begin position="112"/>
        <end position="132"/>
    </location>
</feature>
<evidence type="ECO:0000256" key="6">
    <source>
        <dbReference type="SAM" id="Phobius"/>
    </source>
</evidence>
<dbReference type="GO" id="GO:0005886">
    <property type="term" value="C:plasma membrane"/>
    <property type="evidence" value="ECO:0007669"/>
    <property type="project" value="UniProtKB-SubCell"/>
</dbReference>
<gene>
    <name evidence="7" type="ORF">GH975_00615</name>
</gene>
<evidence type="ECO:0000256" key="5">
    <source>
        <dbReference type="ARBA" id="ARBA00023136"/>
    </source>
</evidence>
<accession>A0A5Q2QAQ5</accession>
<comment type="subcellular location">
    <subcellularLocation>
        <location evidence="1">Cell membrane</location>
        <topology evidence="1">Multi-pass membrane protein</topology>
    </subcellularLocation>
</comment>
<evidence type="ECO:0000256" key="1">
    <source>
        <dbReference type="ARBA" id="ARBA00004651"/>
    </source>
</evidence>
<reference evidence="7 8" key="1">
    <citation type="submission" date="2019-11" db="EMBL/GenBank/DDBJ databases">
        <authorList>
            <person name="Khan S.A."/>
            <person name="Jeon C.O."/>
            <person name="Chun B.H."/>
        </authorList>
    </citation>
    <scope>NUCLEOTIDE SEQUENCE [LARGE SCALE GENOMIC DNA]</scope>
    <source>
        <strain evidence="7 8">IMCC 1097</strain>
    </source>
</reference>
<dbReference type="EMBL" id="CP045871">
    <property type="protein sequence ID" value="QGG79136.1"/>
    <property type="molecule type" value="Genomic_DNA"/>
</dbReference>
<keyword evidence="4 6" id="KW-1133">Transmembrane helix</keyword>
<evidence type="ECO:0000256" key="2">
    <source>
        <dbReference type="ARBA" id="ARBA00022475"/>
    </source>
</evidence>
<feature type="transmembrane region" description="Helical" evidence="6">
    <location>
        <begin position="89"/>
        <end position="106"/>
    </location>
</feature>